<gene>
    <name evidence="1" type="ORF">Tco_1094003</name>
</gene>
<sequence>MPRLVKLAINKDREVSPVDISGMVSKEFATHGPKLIEELFRKHMQNTTLNFYPKTKSSTATTLSDDLQQQLYLSIKTNPQDQAVDPEIWEILKANYRIISSHEATMRITKGNDPLNVVVDNKFRLNTLGFSEWLECVITKAKALGIPPTPELSTFKVSVKDMKRKRTLEILQEVFVKENIVVDGMHRNLIPPPGVVGSKGQVIREPESSAIQRGTPEAEEMIKKLEMTIEVMDDVNQAKKIIQDNLDGLGQYMLSIEDPLSTRLIGIKGLAECKTSASNLRCIQVKDIVKEVEDHLKTYSSAGMDMSWYVEGIRCGSKESQRWQYSDYPITL</sequence>
<reference evidence="1" key="2">
    <citation type="submission" date="2022-01" db="EMBL/GenBank/DDBJ databases">
        <authorList>
            <person name="Yamashiro T."/>
            <person name="Shiraishi A."/>
            <person name="Satake H."/>
            <person name="Nakayama K."/>
        </authorList>
    </citation>
    <scope>NUCLEOTIDE SEQUENCE</scope>
</reference>
<dbReference type="Proteomes" id="UP001151760">
    <property type="component" value="Unassembled WGS sequence"/>
</dbReference>
<accession>A0ABQ5IEV1</accession>
<evidence type="ECO:0000313" key="1">
    <source>
        <dbReference type="EMBL" id="GJT98485.1"/>
    </source>
</evidence>
<name>A0ABQ5IEV1_9ASTR</name>
<proteinExistence type="predicted"/>
<comment type="caution">
    <text evidence="1">The sequence shown here is derived from an EMBL/GenBank/DDBJ whole genome shotgun (WGS) entry which is preliminary data.</text>
</comment>
<organism evidence="1 2">
    <name type="scientific">Tanacetum coccineum</name>
    <dbReference type="NCBI Taxonomy" id="301880"/>
    <lineage>
        <taxon>Eukaryota</taxon>
        <taxon>Viridiplantae</taxon>
        <taxon>Streptophyta</taxon>
        <taxon>Embryophyta</taxon>
        <taxon>Tracheophyta</taxon>
        <taxon>Spermatophyta</taxon>
        <taxon>Magnoliopsida</taxon>
        <taxon>eudicotyledons</taxon>
        <taxon>Gunneridae</taxon>
        <taxon>Pentapetalae</taxon>
        <taxon>asterids</taxon>
        <taxon>campanulids</taxon>
        <taxon>Asterales</taxon>
        <taxon>Asteraceae</taxon>
        <taxon>Asteroideae</taxon>
        <taxon>Anthemideae</taxon>
        <taxon>Anthemidinae</taxon>
        <taxon>Tanacetum</taxon>
    </lineage>
</organism>
<evidence type="ECO:0000313" key="2">
    <source>
        <dbReference type="Proteomes" id="UP001151760"/>
    </source>
</evidence>
<reference evidence="1" key="1">
    <citation type="journal article" date="2022" name="Int. J. Mol. Sci.">
        <title>Draft Genome of Tanacetum Coccineum: Genomic Comparison of Closely Related Tanacetum-Family Plants.</title>
        <authorList>
            <person name="Yamashiro T."/>
            <person name="Shiraishi A."/>
            <person name="Nakayama K."/>
            <person name="Satake H."/>
        </authorList>
    </citation>
    <scope>NUCLEOTIDE SEQUENCE</scope>
</reference>
<keyword evidence="2" id="KW-1185">Reference proteome</keyword>
<dbReference type="EMBL" id="BQNB010020679">
    <property type="protein sequence ID" value="GJT98485.1"/>
    <property type="molecule type" value="Genomic_DNA"/>
</dbReference>
<protein>
    <submittedName>
        <fullName evidence="1">Uncharacterized protein</fullName>
    </submittedName>
</protein>